<dbReference type="PANTHER" id="PTHR11067">
    <property type="entry name" value="INOSINE TRIPHOSPHATE PYROPHOSPHATASE/HAM1 PROTEIN"/>
    <property type="match status" value="1"/>
</dbReference>
<evidence type="ECO:0000256" key="8">
    <source>
        <dbReference type="ARBA" id="ARBA00051875"/>
    </source>
</evidence>
<dbReference type="CDD" id="cd00515">
    <property type="entry name" value="HAM1"/>
    <property type="match status" value="1"/>
</dbReference>
<dbReference type="KEGG" id="csty:KN1_20080"/>
<feature type="active site" description="Proton acceptor" evidence="10">
    <location>
        <position position="78"/>
    </location>
</feature>
<dbReference type="InterPro" id="IPR029001">
    <property type="entry name" value="ITPase-like_fam"/>
</dbReference>
<dbReference type="Proteomes" id="UP000825123">
    <property type="component" value="Chromosome"/>
</dbReference>
<dbReference type="GO" id="GO:0009117">
    <property type="term" value="P:nucleotide metabolic process"/>
    <property type="evidence" value="ECO:0007669"/>
    <property type="project" value="UniProtKB-KW"/>
</dbReference>
<comment type="catalytic activity">
    <reaction evidence="8 10">
        <text>dITP + H2O = dIMP + diphosphate + H(+)</text>
        <dbReference type="Rhea" id="RHEA:28342"/>
        <dbReference type="ChEBI" id="CHEBI:15377"/>
        <dbReference type="ChEBI" id="CHEBI:15378"/>
        <dbReference type="ChEBI" id="CHEBI:33019"/>
        <dbReference type="ChEBI" id="CHEBI:61194"/>
        <dbReference type="ChEBI" id="CHEBI:61382"/>
        <dbReference type="EC" id="3.6.1.66"/>
    </reaction>
</comment>
<dbReference type="PANTHER" id="PTHR11067:SF9">
    <property type="entry name" value="INOSINE TRIPHOSPHATE PYROPHOSPHATASE"/>
    <property type="match status" value="1"/>
</dbReference>
<feature type="binding site" evidence="10">
    <location>
        <begin position="181"/>
        <end position="182"/>
    </location>
    <ligand>
        <name>substrate</name>
    </ligand>
</feature>
<feature type="binding site" evidence="10">
    <location>
        <position position="49"/>
    </location>
    <ligand>
        <name>Mg(2+)</name>
        <dbReference type="ChEBI" id="CHEBI:18420"/>
    </ligand>
</feature>
<comment type="function">
    <text evidence="10">Pyrophosphatase that catalyzes the hydrolysis of nucleoside triphosphates to their monophosphate derivatives, with a high preference for the non-canonical purine nucleotides XTP (xanthosine triphosphate), dITP (deoxyinosine triphosphate) and ITP. Seems to function as a house-cleaning enzyme that removes non-canonical purine nucleotides from the nucleotide pool, thus preventing their incorporation into DNA/RNA and avoiding chromosomal lesions.</text>
</comment>
<comment type="subunit">
    <text evidence="2 10">Homodimer.</text>
</comment>
<keyword evidence="13" id="KW-1185">Reference proteome</keyword>
<comment type="similarity">
    <text evidence="1 10 11">Belongs to the HAM1 NTPase family.</text>
</comment>
<comment type="catalytic activity">
    <reaction evidence="9 10">
        <text>XTP + H2O = XMP + diphosphate + H(+)</text>
        <dbReference type="Rhea" id="RHEA:28610"/>
        <dbReference type="ChEBI" id="CHEBI:15377"/>
        <dbReference type="ChEBI" id="CHEBI:15378"/>
        <dbReference type="ChEBI" id="CHEBI:33019"/>
        <dbReference type="ChEBI" id="CHEBI:57464"/>
        <dbReference type="ChEBI" id="CHEBI:61314"/>
        <dbReference type="EC" id="3.6.1.66"/>
    </reaction>
</comment>
<protein>
    <recommendedName>
        <fullName evidence="10">dITP/XTP pyrophosphatase</fullName>
        <ecNumber evidence="10">3.6.1.66</ecNumber>
    </recommendedName>
    <alternativeName>
        <fullName evidence="10">Non-canonical purine NTP pyrophosphatase</fullName>
    </alternativeName>
    <alternativeName>
        <fullName evidence="10">Non-standard purine NTP pyrophosphatase</fullName>
    </alternativeName>
    <alternativeName>
        <fullName evidence="10">Nucleoside-triphosphate diphosphatase</fullName>
    </alternativeName>
    <alternativeName>
        <fullName evidence="10">Nucleoside-triphosphate pyrophosphatase</fullName>
        <shortName evidence="10">NTPase</shortName>
    </alternativeName>
</protein>
<evidence type="ECO:0000256" key="7">
    <source>
        <dbReference type="ARBA" id="ARBA00023080"/>
    </source>
</evidence>
<keyword evidence="4 10" id="KW-0547">Nucleotide-binding</keyword>
<dbReference type="GO" id="GO:0017111">
    <property type="term" value="F:ribonucleoside triphosphate phosphatase activity"/>
    <property type="evidence" value="ECO:0007669"/>
    <property type="project" value="InterPro"/>
</dbReference>
<feature type="binding site" evidence="10">
    <location>
        <begin position="153"/>
        <end position="156"/>
    </location>
    <ligand>
        <name>substrate</name>
    </ligand>
</feature>
<evidence type="ECO:0000313" key="12">
    <source>
        <dbReference type="EMBL" id="BCU70711.1"/>
    </source>
</evidence>
<name>A0A8D5ZJK7_9CREN</name>
<evidence type="ECO:0000256" key="3">
    <source>
        <dbReference type="ARBA" id="ARBA00022723"/>
    </source>
</evidence>
<dbReference type="AlphaFoldDB" id="A0A8D5ZJK7"/>
<feature type="binding site" evidence="10">
    <location>
        <position position="78"/>
    </location>
    <ligand>
        <name>Mg(2+)</name>
        <dbReference type="ChEBI" id="CHEBI:18420"/>
    </ligand>
</feature>
<dbReference type="HAMAP" id="MF_01405">
    <property type="entry name" value="Non_canon_purine_NTPase"/>
    <property type="match status" value="1"/>
</dbReference>
<dbReference type="GO" id="GO:0036220">
    <property type="term" value="F:ITP diphosphatase activity"/>
    <property type="evidence" value="ECO:0007669"/>
    <property type="project" value="UniProtKB-UniRule"/>
</dbReference>
<dbReference type="InterPro" id="IPR020922">
    <property type="entry name" value="dITP/XTP_pyrophosphatase"/>
</dbReference>
<evidence type="ECO:0000256" key="6">
    <source>
        <dbReference type="ARBA" id="ARBA00022842"/>
    </source>
</evidence>
<evidence type="ECO:0000256" key="9">
    <source>
        <dbReference type="ARBA" id="ARBA00052017"/>
    </source>
</evidence>
<evidence type="ECO:0000256" key="4">
    <source>
        <dbReference type="ARBA" id="ARBA00022741"/>
    </source>
</evidence>
<dbReference type="Pfam" id="PF01725">
    <property type="entry name" value="Ham1p_like"/>
    <property type="match status" value="1"/>
</dbReference>
<dbReference type="InterPro" id="IPR002637">
    <property type="entry name" value="RdgB/HAM1"/>
</dbReference>
<keyword evidence="6 10" id="KW-0460">Magnesium</keyword>
<dbReference type="GO" id="GO:0035870">
    <property type="term" value="F:dITP diphosphatase activity"/>
    <property type="evidence" value="ECO:0007669"/>
    <property type="project" value="UniProtKB-UniRule"/>
</dbReference>
<dbReference type="GO" id="GO:0046872">
    <property type="term" value="F:metal ion binding"/>
    <property type="evidence" value="ECO:0007669"/>
    <property type="project" value="UniProtKB-KW"/>
</dbReference>
<dbReference type="NCBIfam" id="NF011396">
    <property type="entry name" value="PRK14821.1"/>
    <property type="match status" value="1"/>
</dbReference>
<dbReference type="GO" id="GO:0000166">
    <property type="term" value="F:nucleotide binding"/>
    <property type="evidence" value="ECO:0007669"/>
    <property type="project" value="UniProtKB-KW"/>
</dbReference>
<proteinExistence type="inferred from homology"/>
<feature type="binding site" evidence="10">
    <location>
        <position position="79"/>
    </location>
    <ligand>
        <name>substrate</name>
    </ligand>
</feature>
<evidence type="ECO:0000256" key="2">
    <source>
        <dbReference type="ARBA" id="ARBA00011738"/>
    </source>
</evidence>
<feature type="binding site" evidence="10">
    <location>
        <position position="176"/>
    </location>
    <ligand>
        <name>substrate</name>
    </ligand>
</feature>
<accession>A0A8D5ZJK7</accession>
<evidence type="ECO:0000313" key="13">
    <source>
        <dbReference type="Proteomes" id="UP000825123"/>
    </source>
</evidence>
<dbReference type="NCBIfam" id="TIGR00042">
    <property type="entry name" value="RdgB/HAM1 family non-canonical purine NTP pyrophosphatase"/>
    <property type="match status" value="1"/>
</dbReference>
<reference evidence="12 13" key="1">
    <citation type="submission" date="2021-04" db="EMBL/GenBank/DDBJ databases">
        <title>Complete genome sequence of Stygiolobus sp. KN-1.</title>
        <authorList>
            <person name="Nakamura K."/>
            <person name="Sakai H."/>
            <person name="Kurosawa N."/>
        </authorList>
    </citation>
    <scope>NUCLEOTIDE SEQUENCE [LARGE SCALE GENOMIC DNA]</scope>
    <source>
        <strain evidence="12 13">KN-1</strain>
    </source>
</reference>
<dbReference type="EMBL" id="AP024597">
    <property type="protein sequence ID" value="BCU70711.1"/>
    <property type="molecule type" value="Genomic_DNA"/>
</dbReference>
<feature type="binding site" evidence="10">
    <location>
        <begin position="20"/>
        <end position="25"/>
    </location>
    <ligand>
        <name>substrate</name>
    </ligand>
</feature>
<evidence type="ECO:0000256" key="11">
    <source>
        <dbReference type="RuleBase" id="RU003781"/>
    </source>
</evidence>
<evidence type="ECO:0000256" key="1">
    <source>
        <dbReference type="ARBA" id="ARBA00008023"/>
    </source>
</evidence>
<dbReference type="SUPFAM" id="SSF52972">
    <property type="entry name" value="ITPase-like"/>
    <property type="match status" value="1"/>
</dbReference>
<gene>
    <name evidence="12" type="ORF">KN1_20080</name>
</gene>
<comment type="catalytic activity">
    <reaction evidence="10">
        <text>ITP + H2O = IMP + diphosphate + H(+)</text>
        <dbReference type="Rhea" id="RHEA:29399"/>
        <dbReference type="ChEBI" id="CHEBI:15377"/>
        <dbReference type="ChEBI" id="CHEBI:15378"/>
        <dbReference type="ChEBI" id="CHEBI:33019"/>
        <dbReference type="ChEBI" id="CHEBI:58053"/>
        <dbReference type="ChEBI" id="CHEBI:61402"/>
        <dbReference type="EC" id="3.6.1.66"/>
    </reaction>
</comment>
<dbReference type="Gene3D" id="3.90.950.10">
    <property type="match status" value="1"/>
</dbReference>
<organism evidence="12 13">
    <name type="scientific">Stygiolobus caldivivus</name>
    <dbReference type="NCBI Taxonomy" id="2824673"/>
    <lineage>
        <taxon>Archaea</taxon>
        <taxon>Thermoproteota</taxon>
        <taxon>Thermoprotei</taxon>
        <taxon>Sulfolobales</taxon>
        <taxon>Sulfolobaceae</taxon>
        <taxon>Stygiolobus</taxon>
    </lineage>
</organism>
<sequence>MKNGERTISSALKNSILLVTSNENKYKEIAEIAKDYKVELEWLKIPKLEIQADTLEEVVRYSAIVIFQLVKRPLIVEDSGLFIKSLNDFPGPYTNYVRRKLGLEGILKLLEGKNDRSAYFKTSLCYIDEARQLLFNGTVNGRISDTIRGEKGFGFDPIFIPEGESRTFAEMSTEEKNRYSHRSKAFKAFLEYYTNQ</sequence>
<comment type="cofactor">
    <cofactor evidence="10">
        <name>Mg(2+)</name>
        <dbReference type="ChEBI" id="CHEBI:18420"/>
    </cofactor>
    <text evidence="10">Binds 1 Mg(2+) ion per subunit.</text>
</comment>
<keyword evidence="3 10" id="KW-0479">Metal-binding</keyword>
<keyword evidence="5 10" id="KW-0378">Hydrolase</keyword>
<dbReference type="GO" id="GO:0005737">
    <property type="term" value="C:cytoplasm"/>
    <property type="evidence" value="ECO:0007669"/>
    <property type="project" value="TreeGrafter"/>
</dbReference>
<dbReference type="EC" id="3.6.1.66" evidence="10"/>
<keyword evidence="7 10" id="KW-0546">Nucleotide metabolism</keyword>
<dbReference type="GO" id="GO:0009146">
    <property type="term" value="P:purine nucleoside triphosphate catabolic process"/>
    <property type="evidence" value="ECO:0007669"/>
    <property type="project" value="UniProtKB-UniRule"/>
</dbReference>
<evidence type="ECO:0000256" key="5">
    <source>
        <dbReference type="ARBA" id="ARBA00022801"/>
    </source>
</evidence>
<evidence type="ECO:0000256" key="10">
    <source>
        <dbReference type="HAMAP-Rule" id="MF_01405"/>
    </source>
</evidence>
<dbReference type="FunFam" id="3.90.950.10:FF:000001">
    <property type="entry name" value="dITP/XTP pyrophosphatase"/>
    <property type="match status" value="1"/>
</dbReference>
<dbReference type="GO" id="GO:0036222">
    <property type="term" value="F:XTP diphosphatase activity"/>
    <property type="evidence" value="ECO:0007669"/>
    <property type="project" value="UniProtKB-UniRule"/>
</dbReference>